<evidence type="ECO:0000256" key="4">
    <source>
        <dbReference type="ARBA" id="ARBA00022723"/>
    </source>
</evidence>
<keyword evidence="9" id="KW-0229">DNA integration</keyword>
<keyword evidence="11" id="KW-0239">DNA-directed DNA polymerase</keyword>
<dbReference type="PANTHER" id="PTHR42648:SF11">
    <property type="entry name" value="TRANSPOSON TY4-P GAG-POL POLYPROTEIN"/>
    <property type="match status" value="1"/>
</dbReference>
<keyword evidence="10" id="KW-0695">RNA-directed DNA polymerase</keyword>
<dbReference type="GO" id="GO:0004519">
    <property type="term" value="F:endonuclease activity"/>
    <property type="evidence" value="ECO:0007669"/>
    <property type="project" value="UniProtKB-KW"/>
</dbReference>
<dbReference type="GO" id="GO:0016787">
    <property type="term" value="F:hydrolase activity"/>
    <property type="evidence" value="ECO:0007669"/>
    <property type="project" value="UniProtKB-KW"/>
</dbReference>
<gene>
    <name evidence="16" type="ORF">VP01_4063g4</name>
</gene>
<keyword evidence="3" id="KW-0540">Nuclease</keyword>
<evidence type="ECO:0000256" key="5">
    <source>
        <dbReference type="ARBA" id="ARBA00022759"/>
    </source>
</evidence>
<keyword evidence="7" id="KW-0460">Magnesium</keyword>
<dbReference type="PANTHER" id="PTHR42648">
    <property type="entry name" value="TRANSPOSASE, PUTATIVE-RELATED"/>
    <property type="match status" value="1"/>
</dbReference>
<feature type="domain" description="Integrase catalytic" evidence="15">
    <location>
        <begin position="272"/>
        <end position="341"/>
    </location>
</feature>
<comment type="caution">
    <text evidence="16">The sequence shown here is derived from an EMBL/GenBank/DDBJ whole genome shotgun (WGS) entry which is preliminary data.</text>
</comment>
<dbReference type="AlphaFoldDB" id="A0A0L6URI3"/>
<dbReference type="InterPro" id="IPR039537">
    <property type="entry name" value="Retrotran_Ty1/copia-like"/>
</dbReference>
<name>A0A0L6URI3_9BASI</name>
<dbReference type="PROSITE" id="PS50994">
    <property type="entry name" value="INTEGRASE"/>
    <property type="match status" value="1"/>
</dbReference>
<comment type="catalytic activity">
    <reaction evidence="13">
        <text>DNA(n) + a 2'-deoxyribonucleoside 5'-triphosphate = DNA(n+1) + diphosphate</text>
        <dbReference type="Rhea" id="RHEA:22508"/>
        <dbReference type="Rhea" id="RHEA-COMP:17339"/>
        <dbReference type="Rhea" id="RHEA-COMP:17340"/>
        <dbReference type="ChEBI" id="CHEBI:33019"/>
        <dbReference type="ChEBI" id="CHEBI:61560"/>
        <dbReference type="ChEBI" id="CHEBI:173112"/>
        <dbReference type="EC" id="2.7.7.49"/>
    </reaction>
</comment>
<dbReference type="VEuPathDB" id="FungiDB:VP01_4063g4"/>
<keyword evidence="4" id="KW-0479">Metal-binding</keyword>
<dbReference type="SUPFAM" id="SSF53098">
    <property type="entry name" value="Ribonuclease H-like"/>
    <property type="match status" value="1"/>
</dbReference>
<evidence type="ECO:0000256" key="13">
    <source>
        <dbReference type="ARBA" id="ARBA00048173"/>
    </source>
</evidence>
<keyword evidence="17" id="KW-1185">Reference proteome</keyword>
<evidence type="ECO:0000256" key="6">
    <source>
        <dbReference type="ARBA" id="ARBA00022801"/>
    </source>
</evidence>
<dbReference type="GO" id="GO:0015074">
    <property type="term" value="P:DNA integration"/>
    <property type="evidence" value="ECO:0007669"/>
    <property type="project" value="UniProtKB-KW"/>
</dbReference>
<keyword evidence="8" id="KW-0694">RNA-binding</keyword>
<evidence type="ECO:0000256" key="10">
    <source>
        <dbReference type="ARBA" id="ARBA00022918"/>
    </source>
</evidence>
<evidence type="ECO:0000256" key="8">
    <source>
        <dbReference type="ARBA" id="ARBA00022884"/>
    </source>
</evidence>
<evidence type="ECO:0000259" key="15">
    <source>
        <dbReference type="PROSITE" id="PS50994"/>
    </source>
</evidence>
<accession>A0A0L6URI3</accession>
<dbReference type="GO" id="GO:0003887">
    <property type="term" value="F:DNA-directed DNA polymerase activity"/>
    <property type="evidence" value="ECO:0007669"/>
    <property type="project" value="UniProtKB-KW"/>
</dbReference>
<dbReference type="Proteomes" id="UP000037035">
    <property type="component" value="Unassembled WGS sequence"/>
</dbReference>
<dbReference type="Pfam" id="PF14223">
    <property type="entry name" value="Retrotran_gag_2"/>
    <property type="match status" value="1"/>
</dbReference>
<dbReference type="EMBL" id="LAVV01009128">
    <property type="protein sequence ID" value="KNZ51163.1"/>
    <property type="molecule type" value="Genomic_DNA"/>
</dbReference>
<dbReference type="GO" id="GO:0003964">
    <property type="term" value="F:RNA-directed DNA polymerase activity"/>
    <property type="evidence" value="ECO:0007669"/>
    <property type="project" value="UniProtKB-KW"/>
</dbReference>
<evidence type="ECO:0000256" key="3">
    <source>
        <dbReference type="ARBA" id="ARBA00022722"/>
    </source>
</evidence>
<evidence type="ECO:0000256" key="2">
    <source>
        <dbReference type="ARBA" id="ARBA00022695"/>
    </source>
</evidence>
<evidence type="ECO:0000256" key="14">
    <source>
        <dbReference type="ARBA" id="ARBA00049244"/>
    </source>
</evidence>
<dbReference type="GO" id="GO:0006310">
    <property type="term" value="P:DNA recombination"/>
    <property type="evidence" value="ECO:0007669"/>
    <property type="project" value="UniProtKB-KW"/>
</dbReference>
<dbReference type="GO" id="GO:0003723">
    <property type="term" value="F:RNA binding"/>
    <property type="evidence" value="ECO:0007669"/>
    <property type="project" value="UniProtKB-KW"/>
</dbReference>
<dbReference type="GO" id="GO:0046872">
    <property type="term" value="F:metal ion binding"/>
    <property type="evidence" value="ECO:0007669"/>
    <property type="project" value="UniProtKB-KW"/>
</dbReference>
<comment type="catalytic activity">
    <reaction evidence="14">
        <text>DNA(n) + a 2'-deoxyribonucleoside 5'-triphosphate = DNA(n+1) + diphosphate</text>
        <dbReference type="Rhea" id="RHEA:22508"/>
        <dbReference type="Rhea" id="RHEA-COMP:17339"/>
        <dbReference type="Rhea" id="RHEA-COMP:17340"/>
        <dbReference type="ChEBI" id="CHEBI:33019"/>
        <dbReference type="ChEBI" id="CHEBI:61560"/>
        <dbReference type="ChEBI" id="CHEBI:173112"/>
        <dbReference type="EC" id="2.7.7.7"/>
    </reaction>
</comment>
<organism evidence="16 17">
    <name type="scientific">Puccinia sorghi</name>
    <dbReference type="NCBI Taxonomy" id="27349"/>
    <lineage>
        <taxon>Eukaryota</taxon>
        <taxon>Fungi</taxon>
        <taxon>Dikarya</taxon>
        <taxon>Basidiomycota</taxon>
        <taxon>Pucciniomycotina</taxon>
        <taxon>Pucciniomycetes</taxon>
        <taxon>Pucciniales</taxon>
        <taxon>Pucciniaceae</taxon>
        <taxon>Puccinia</taxon>
    </lineage>
</organism>
<dbReference type="InterPro" id="IPR001584">
    <property type="entry name" value="Integrase_cat-core"/>
</dbReference>
<keyword evidence="12" id="KW-0233">DNA recombination</keyword>
<dbReference type="Gene3D" id="3.30.420.10">
    <property type="entry name" value="Ribonuclease H-like superfamily/Ribonuclease H"/>
    <property type="match status" value="1"/>
</dbReference>
<dbReference type="InterPro" id="IPR036397">
    <property type="entry name" value="RNaseH_sf"/>
</dbReference>
<evidence type="ECO:0000256" key="1">
    <source>
        <dbReference type="ARBA" id="ARBA00022578"/>
    </source>
</evidence>
<dbReference type="InterPro" id="IPR012337">
    <property type="entry name" value="RNaseH-like_sf"/>
</dbReference>
<dbReference type="OrthoDB" id="1750614at2759"/>
<evidence type="ECO:0000256" key="11">
    <source>
        <dbReference type="ARBA" id="ARBA00022932"/>
    </source>
</evidence>
<evidence type="ECO:0000256" key="12">
    <source>
        <dbReference type="ARBA" id="ARBA00023172"/>
    </source>
</evidence>
<reference evidence="16 17" key="1">
    <citation type="submission" date="2015-08" db="EMBL/GenBank/DDBJ databases">
        <title>Next Generation Sequencing and Analysis of the Genome of Puccinia sorghi L Schw, the Causal Agent of Maize Common Rust.</title>
        <authorList>
            <person name="Rochi L."/>
            <person name="Burguener G."/>
            <person name="Darino M."/>
            <person name="Turjanski A."/>
            <person name="Kreff E."/>
            <person name="Dieguez M.J."/>
            <person name="Sacco F."/>
        </authorList>
    </citation>
    <scope>NUCLEOTIDE SEQUENCE [LARGE SCALE GENOMIC DNA]</scope>
    <source>
        <strain evidence="16 17">RO10H11247</strain>
    </source>
</reference>
<keyword evidence="5" id="KW-0255">Endonuclease</keyword>
<protein>
    <recommendedName>
        <fullName evidence="15">Integrase catalytic domain-containing protein</fullName>
    </recommendedName>
</protein>
<dbReference type="GO" id="GO:0005634">
    <property type="term" value="C:nucleus"/>
    <property type="evidence" value="ECO:0007669"/>
    <property type="project" value="UniProtKB-ARBA"/>
</dbReference>
<keyword evidence="1" id="KW-0815">Transposition</keyword>
<keyword evidence="6" id="KW-0378">Hydrolase</keyword>
<keyword evidence="11" id="KW-0808">Transferase</keyword>
<dbReference type="GO" id="GO:0032196">
    <property type="term" value="P:transposition"/>
    <property type="evidence" value="ECO:0007669"/>
    <property type="project" value="UniProtKB-KW"/>
</dbReference>
<evidence type="ECO:0000256" key="9">
    <source>
        <dbReference type="ARBA" id="ARBA00022908"/>
    </source>
</evidence>
<evidence type="ECO:0000256" key="7">
    <source>
        <dbReference type="ARBA" id="ARBA00022842"/>
    </source>
</evidence>
<keyword evidence="2" id="KW-0548">Nucleotidyltransferase</keyword>
<evidence type="ECO:0000313" key="16">
    <source>
        <dbReference type="EMBL" id="KNZ51163.1"/>
    </source>
</evidence>
<sequence length="500" mass="56537">MDTINPTILKTTIEAIPVLTEDNFSSWKTRITALFIKDQILNGEPALDDSDNTILCAILLAKLLSTTHSNVVTATNEDNAIELWRAILKRFISSEPSNRARVYNQFANILFDSSNIEKFITEVRSTLVKMEDVGIHMEEDIVTYDLLRRLPSSLDNIKQAITHSRNGAAEIKPKILLDHLEIHLNELKVSSADKMEATTMFTKEDTRCIPDETKRGMINTSCGANTLEIKGKGSVSLNFFKKPVILHDVLLAPKITVNLISLHRLLLDNCKTFSDAYTPQQNGLAERFNRTILESLRTVLLDSGFARHLWNEVLSASILTLNQIPSHRNKKSPYELFKGHPVPLEFFHPIGNPVAYHSDSKKLKLDPRGEVGKLIGFDVELKSYRVYTGDGRIINTKNLVFLDFETTGTTYDYSDDILMIEDQVSQRPVAVVGDEERENLIKEEETNVVADITHDEYLDTVDEESLNNDQDIVDFLVPPDSAPVGQILRERTLQESFHLF</sequence>
<evidence type="ECO:0000313" key="17">
    <source>
        <dbReference type="Proteomes" id="UP000037035"/>
    </source>
</evidence>
<proteinExistence type="predicted"/>